<sequence>MHSQNSMKAFSTLPLKNMDLQRSFGPSSLKTIFLTMHWWLCFITSFKQSTRKTSVCNIENMAFTPPVFISCY</sequence>
<organism evidence="1 2">
    <name type="scientific">Phyllostomus discolor</name>
    <name type="common">pale spear-nosed bat</name>
    <dbReference type="NCBI Taxonomy" id="89673"/>
    <lineage>
        <taxon>Eukaryota</taxon>
        <taxon>Metazoa</taxon>
        <taxon>Chordata</taxon>
        <taxon>Craniata</taxon>
        <taxon>Vertebrata</taxon>
        <taxon>Euteleostomi</taxon>
        <taxon>Mammalia</taxon>
        <taxon>Eutheria</taxon>
        <taxon>Laurasiatheria</taxon>
        <taxon>Chiroptera</taxon>
        <taxon>Yangochiroptera</taxon>
        <taxon>Phyllostomidae</taxon>
        <taxon>Phyllostominae</taxon>
        <taxon>Phyllostomus</taxon>
    </lineage>
</organism>
<evidence type="ECO:0000313" key="2">
    <source>
        <dbReference type="Proteomes" id="UP000664940"/>
    </source>
</evidence>
<name>A0A833YZR8_9CHIR</name>
<accession>A0A833YZR8</accession>
<dbReference type="Proteomes" id="UP000664940">
    <property type="component" value="Unassembled WGS sequence"/>
</dbReference>
<protein>
    <submittedName>
        <fullName evidence="1">Non-SMC condensin II complex subunit D3</fullName>
    </submittedName>
</protein>
<gene>
    <name evidence="1" type="ORF">HJG60_013602</name>
</gene>
<dbReference type="EMBL" id="JABVXQ010000013">
    <property type="protein sequence ID" value="KAF6082190.1"/>
    <property type="molecule type" value="Genomic_DNA"/>
</dbReference>
<evidence type="ECO:0000313" key="1">
    <source>
        <dbReference type="EMBL" id="KAF6082190.1"/>
    </source>
</evidence>
<proteinExistence type="predicted"/>
<reference evidence="1 2" key="1">
    <citation type="journal article" date="2020" name="Nature">
        <title>Six reference-quality genomes reveal evolution of bat adaptations.</title>
        <authorList>
            <person name="Jebb D."/>
            <person name="Huang Z."/>
            <person name="Pippel M."/>
            <person name="Hughes G.M."/>
            <person name="Lavrichenko K."/>
            <person name="Devanna P."/>
            <person name="Winkler S."/>
            <person name="Jermiin L.S."/>
            <person name="Skirmuntt E.C."/>
            <person name="Katzourakis A."/>
            <person name="Burkitt-Gray L."/>
            <person name="Ray D.A."/>
            <person name="Sullivan K.A.M."/>
            <person name="Roscito J.G."/>
            <person name="Kirilenko B.M."/>
            <person name="Davalos L.M."/>
            <person name="Corthals A.P."/>
            <person name="Power M.L."/>
            <person name="Jones G."/>
            <person name="Ransome R.D."/>
            <person name="Dechmann D.K.N."/>
            <person name="Locatelli A.G."/>
            <person name="Puechmaille S.J."/>
            <person name="Fedrigo O."/>
            <person name="Jarvis E.D."/>
            <person name="Hiller M."/>
            <person name="Vernes S.C."/>
            <person name="Myers E.W."/>
            <person name="Teeling E.C."/>
        </authorList>
    </citation>
    <scope>NUCLEOTIDE SEQUENCE [LARGE SCALE GENOMIC DNA]</scope>
    <source>
        <strain evidence="1">Bat1K_MPI-CBG_1</strain>
    </source>
</reference>
<comment type="caution">
    <text evidence="1">The sequence shown here is derived from an EMBL/GenBank/DDBJ whole genome shotgun (WGS) entry which is preliminary data.</text>
</comment>
<dbReference type="AlphaFoldDB" id="A0A833YZR8"/>